<proteinExistence type="predicted"/>
<dbReference type="EMBL" id="JAFEMO010000005">
    <property type="protein sequence ID" value="KAH7570034.1"/>
    <property type="molecule type" value="Genomic_DNA"/>
</dbReference>
<name>A0ABQ8I086_9ROSI</name>
<comment type="caution">
    <text evidence="1">The sequence shown here is derived from an EMBL/GenBank/DDBJ whole genome shotgun (WGS) entry which is preliminary data.</text>
</comment>
<keyword evidence="2" id="KW-1185">Reference proteome</keyword>
<organism evidence="1 2">
    <name type="scientific">Xanthoceras sorbifolium</name>
    <dbReference type="NCBI Taxonomy" id="99658"/>
    <lineage>
        <taxon>Eukaryota</taxon>
        <taxon>Viridiplantae</taxon>
        <taxon>Streptophyta</taxon>
        <taxon>Embryophyta</taxon>
        <taxon>Tracheophyta</taxon>
        <taxon>Spermatophyta</taxon>
        <taxon>Magnoliopsida</taxon>
        <taxon>eudicotyledons</taxon>
        <taxon>Gunneridae</taxon>
        <taxon>Pentapetalae</taxon>
        <taxon>rosids</taxon>
        <taxon>malvids</taxon>
        <taxon>Sapindales</taxon>
        <taxon>Sapindaceae</taxon>
        <taxon>Xanthoceroideae</taxon>
        <taxon>Xanthoceras</taxon>
    </lineage>
</organism>
<evidence type="ECO:0000313" key="1">
    <source>
        <dbReference type="EMBL" id="KAH7570034.1"/>
    </source>
</evidence>
<accession>A0ABQ8I086</accession>
<dbReference type="Proteomes" id="UP000827721">
    <property type="component" value="Unassembled WGS sequence"/>
</dbReference>
<reference evidence="1 2" key="1">
    <citation type="submission" date="2021-02" db="EMBL/GenBank/DDBJ databases">
        <title>Plant Genome Project.</title>
        <authorList>
            <person name="Zhang R.-G."/>
        </authorList>
    </citation>
    <scope>NUCLEOTIDE SEQUENCE [LARGE SCALE GENOMIC DNA]</scope>
    <source>
        <tissue evidence="1">Leaves</tissue>
    </source>
</reference>
<sequence>MRRCLPPRLCRLQEEKLTQAAPQAHRSLAHQQNMFFQSLQARVERLSQLLKIQKHMLRTQQAFIGKLLIMHQQQEQRGQQFQQSALKEQQYSDEDYSRLLSFLGMEPAELTILMRQKASIIMRQRQLQEEPVGLQVRCAQQLGLQQQQQQQKQLGFQKAIMRTEVPRENIEYKRLTSEEQIKSMGLEPGSFFSYSLPSNYVKRSPNS</sequence>
<gene>
    <name evidence="1" type="ORF">JRO89_XS05G0035100</name>
</gene>
<protein>
    <submittedName>
        <fullName evidence="1">Uncharacterized protein</fullName>
    </submittedName>
</protein>
<evidence type="ECO:0000313" key="2">
    <source>
        <dbReference type="Proteomes" id="UP000827721"/>
    </source>
</evidence>